<keyword evidence="3" id="KW-1185">Reference proteome</keyword>
<dbReference type="AlphaFoldDB" id="A0A841BM44"/>
<dbReference type="RefSeq" id="WP_184833391.1">
    <property type="nucleotide sequence ID" value="NZ_JACHMN010000002.1"/>
</dbReference>
<comment type="caution">
    <text evidence="2">The sequence shown here is derived from an EMBL/GenBank/DDBJ whole genome shotgun (WGS) entry which is preliminary data.</text>
</comment>
<organism evidence="2 3">
    <name type="scientific">Allocatelliglobosispora scoriae</name>
    <dbReference type="NCBI Taxonomy" id="643052"/>
    <lineage>
        <taxon>Bacteria</taxon>
        <taxon>Bacillati</taxon>
        <taxon>Actinomycetota</taxon>
        <taxon>Actinomycetes</taxon>
        <taxon>Micromonosporales</taxon>
        <taxon>Micromonosporaceae</taxon>
        <taxon>Allocatelliglobosispora</taxon>
    </lineage>
</organism>
<gene>
    <name evidence="2" type="ORF">F4553_001269</name>
</gene>
<protein>
    <submittedName>
        <fullName evidence="2">Uncharacterized protein</fullName>
    </submittedName>
</protein>
<feature type="region of interest" description="Disordered" evidence="1">
    <location>
        <begin position="1"/>
        <end position="23"/>
    </location>
</feature>
<evidence type="ECO:0000256" key="1">
    <source>
        <dbReference type="SAM" id="MobiDB-lite"/>
    </source>
</evidence>
<accession>A0A841BM44</accession>
<dbReference type="Proteomes" id="UP000587527">
    <property type="component" value="Unassembled WGS sequence"/>
</dbReference>
<evidence type="ECO:0000313" key="3">
    <source>
        <dbReference type="Proteomes" id="UP000587527"/>
    </source>
</evidence>
<sequence>MTDLSHPTKPPFDLADPPEDPPEACVDPVMWATARELLAEHEPVDGVCESCETTYLPCAGRLLADGGLQTACGVTAPTEEFWTHLMRIKAKKKAG</sequence>
<proteinExistence type="predicted"/>
<dbReference type="EMBL" id="JACHMN010000002">
    <property type="protein sequence ID" value="MBB5867890.1"/>
    <property type="molecule type" value="Genomic_DNA"/>
</dbReference>
<evidence type="ECO:0000313" key="2">
    <source>
        <dbReference type="EMBL" id="MBB5867890.1"/>
    </source>
</evidence>
<name>A0A841BM44_9ACTN</name>
<reference evidence="2 3" key="1">
    <citation type="submission" date="2020-08" db="EMBL/GenBank/DDBJ databases">
        <title>Sequencing the genomes of 1000 actinobacteria strains.</title>
        <authorList>
            <person name="Klenk H.-P."/>
        </authorList>
    </citation>
    <scope>NUCLEOTIDE SEQUENCE [LARGE SCALE GENOMIC DNA]</scope>
    <source>
        <strain evidence="2 3">DSM 45362</strain>
    </source>
</reference>